<comment type="caution">
    <text evidence="1">The sequence shown here is derived from an EMBL/GenBank/DDBJ whole genome shotgun (WGS) entry which is preliminary data.</text>
</comment>
<evidence type="ECO:0000313" key="2">
    <source>
        <dbReference type="Proteomes" id="UP001183615"/>
    </source>
</evidence>
<dbReference type="Proteomes" id="UP001183615">
    <property type="component" value="Unassembled WGS sequence"/>
</dbReference>
<evidence type="ECO:0000313" key="1">
    <source>
        <dbReference type="EMBL" id="MDT0442513.1"/>
    </source>
</evidence>
<sequence length="126" mass="13318">MTTPDGLAGDAVGVSEDHGRRIMTSLPRAGAVFAAGRRWWWVVPSESQVGLDWPPTARYWAGACLPGPAVRDSSPIAVRPVPQLIHWPEDAGPYTHPLLLYIAVCRLAGVSPVTSVSPLATGLSPG</sequence>
<gene>
    <name evidence="1" type="ORF">RM779_07875</name>
</gene>
<name>A0ABU2S0J1_9ACTN</name>
<keyword evidence="2" id="KW-1185">Reference proteome</keyword>
<accession>A0ABU2S0J1</accession>
<proteinExistence type="predicted"/>
<organism evidence="1 2">
    <name type="scientific">Streptomyces johnsoniae</name>
    <dbReference type="NCBI Taxonomy" id="3075532"/>
    <lineage>
        <taxon>Bacteria</taxon>
        <taxon>Bacillati</taxon>
        <taxon>Actinomycetota</taxon>
        <taxon>Actinomycetes</taxon>
        <taxon>Kitasatosporales</taxon>
        <taxon>Streptomycetaceae</taxon>
        <taxon>Streptomyces</taxon>
    </lineage>
</organism>
<protein>
    <submittedName>
        <fullName evidence="1">Uncharacterized protein</fullName>
    </submittedName>
</protein>
<dbReference type="EMBL" id="JAVREV010000003">
    <property type="protein sequence ID" value="MDT0442513.1"/>
    <property type="molecule type" value="Genomic_DNA"/>
</dbReference>
<reference evidence="2" key="1">
    <citation type="submission" date="2023-07" db="EMBL/GenBank/DDBJ databases">
        <title>30 novel species of actinomycetes from the DSMZ collection.</title>
        <authorList>
            <person name="Nouioui I."/>
        </authorList>
    </citation>
    <scope>NUCLEOTIDE SEQUENCE [LARGE SCALE GENOMIC DNA]</scope>
    <source>
        <strain evidence="2">DSM 41886</strain>
    </source>
</reference>
<dbReference type="RefSeq" id="WP_311616939.1">
    <property type="nucleotide sequence ID" value="NZ_JAVREV010000003.1"/>
</dbReference>